<feature type="transmembrane region" description="Helical" evidence="1">
    <location>
        <begin position="12"/>
        <end position="35"/>
    </location>
</feature>
<sequence length="324" mass="35905">MKSYWWKIALQSFSGAIFMALSLFVLIAASIHYGFTNLIGLTTLAGGALACCKTPFSWCLVSPTMFVTVIPWVGFGIVTIGLVVAMSKAARNLWISRKFTNGLRQIPAGHFPGLKKLADTSKTVIIVFEDTRLKSAFALGLVRPKVYISTELIKKLSEKELIAVALHEIHHVEKKDPLKLFILSIIKDMFFFLPLGHYLSDIFYRTKELAADERAAKLTGRPVDLAQALLKMVRMKREFLPVGAPMLENPSLVAERIKELMDPGKGGKSDRPYKFVLVTTAVALFAMVLALTAPIYAGANQMEKCNQNYCLTAPERATVKKCAM</sequence>
<feature type="domain" description="Peptidase M56" evidence="2">
    <location>
        <begin position="78"/>
        <end position="258"/>
    </location>
</feature>
<proteinExistence type="predicted"/>
<keyword evidence="1" id="KW-0472">Membrane</keyword>
<dbReference type="PANTHER" id="PTHR34978:SF3">
    <property type="entry name" value="SLR0241 PROTEIN"/>
    <property type="match status" value="1"/>
</dbReference>
<accession>A0A3B1BXR4</accession>
<feature type="transmembrane region" description="Helical" evidence="1">
    <location>
        <begin position="275"/>
        <end position="297"/>
    </location>
</feature>
<gene>
    <name evidence="3" type="ORF">MNBD_NITROSPINAE03-145</name>
</gene>
<dbReference type="Gene3D" id="3.30.2010.10">
    <property type="entry name" value="Metalloproteases ('zincins'), catalytic domain"/>
    <property type="match status" value="1"/>
</dbReference>
<dbReference type="EMBL" id="UOGB01000079">
    <property type="protein sequence ID" value="VAX17093.1"/>
    <property type="molecule type" value="Genomic_DNA"/>
</dbReference>
<dbReference type="PANTHER" id="PTHR34978">
    <property type="entry name" value="POSSIBLE SENSOR-TRANSDUCER PROTEIN BLAR"/>
    <property type="match status" value="1"/>
</dbReference>
<feature type="transmembrane region" description="Helical" evidence="1">
    <location>
        <begin position="65"/>
        <end position="87"/>
    </location>
</feature>
<dbReference type="Pfam" id="PF05569">
    <property type="entry name" value="Peptidase_M56"/>
    <property type="match status" value="1"/>
</dbReference>
<evidence type="ECO:0000313" key="3">
    <source>
        <dbReference type="EMBL" id="VAX17093.1"/>
    </source>
</evidence>
<protein>
    <recommendedName>
        <fullName evidence="2">Peptidase M56 domain-containing protein</fullName>
    </recommendedName>
</protein>
<dbReference type="InterPro" id="IPR052173">
    <property type="entry name" value="Beta-lactam_resp_regulator"/>
</dbReference>
<name>A0A3B1BXR4_9ZZZZ</name>
<organism evidence="3">
    <name type="scientific">hydrothermal vent metagenome</name>
    <dbReference type="NCBI Taxonomy" id="652676"/>
    <lineage>
        <taxon>unclassified sequences</taxon>
        <taxon>metagenomes</taxon>
        <taxon>ecological metagenomes</taxon>
    </lineage>
</organism>
<reference evidence="3" key="1">
    <citation type="submission" date="2018-06" db="EMBL/GenBank/DDBJ databases">
        <authorList>
            <person name="Zhirakovskaya E."/>
        </authorList>
    </citation>
    <scope>NUCLEOTIDE SEQUENCE</scope>
</reference>
<evidence type="ECO:0000256" key="1">
    <source>
        <dbReference type="SAM" id="Phobius"/>
    </source>
</evidence>
<dbReference type="CDD" id="cd07326">
    <property type="entry name" value="M56_BlaR1_MecR1_like"/>
    <property type="match status" value="1"/>
</dbReference>
<keyword evidence="1" id="KW-0812">Transmembrane</keyword>
<keyword evidence="1" id="KW-1133">Transmembrane helix</keyword>
<evidence type="ECO:0000259" key="2">
    <source>
        <dbReference type="Pfam" id="PF05569"/>
    </source>
</evidence>
<dbReference type="InterPro" id="IPR008756">
    <property type="entry name" value="Peptidase_M56"/>
</dbReference>
<dbReference type="AlphaFoldDB" id="A0A3B1BXR4"/>